<reference evidence="1 2" key="1">
    <citation type="submission" date="2016-03" db="EMBL/GenBank/DDBJ databases">
        <authorList>
            <person name="Ploux O."/>
        </authorList>
    </citation>
    <scope>NUCLEOTIDE SEQUENCE [LARGE SCALE GENOMIC DNA]</scope>
    <source>
        <strain evidence="1 2">R-45371</strain>
    </source>
</reference>
<dbReference type="Proteomes" id="UP000077763">
    <property type="component" value="Unassembled WGS sequence"/>
</dbReference>
<dbReference type="AlphaFoldDB" id="A0A177MI08"/>
<evidence type="ECO:0000313" key="2">
    <source>
        <dbReference type="Proteomes" id="UP000077763"/>
    </source>
</evidence>
<accession>A0A177MI08</accession>
<dbReference type="RefSeq" id="WP_064036473.1">
    <property type="nucleotide sequence ID" value="NZ_LUUH01000045.1"/>
</dbReference>
<name>A0A177MI08_METMH</name>
<organism evidence="1 2">
    <name type="scientific">Methylomonas methanica</name>
    <dbReference type="NCBI Taxonomy" id="421"/>
    <lineage>
        <taxon>Bacteria</taxon>
        <taxon>Pseudomonadati</taxon>
        <taxon>Pseudomonadota</taxon>
        <taxon>Gammaproteobacteria</taxon>
        <taxon>Methylococcales</taxon>
        <taxon>Methylococcaceae</taxon>
        <taxon>Methylomonas</taxon>
    </lineage>
</organism>
<gene>
    <name evidence="1" type="ORF">A1353_11835</name>
</gene>
<comment type="caution">
    <text evidence="1">The sequence shown here is derived from an EMBL/GenBank/DDBJ whole genome shotgun (WGS) entry which is preliminary data.</text>
</comment>
<dbReference type="EMBL" id="LUUH01000045">
    <property type="protein sequence ID" value="OAI05261.1"/>
    <property type="molecule type" value="Genomic_DNA"/>
</dbReference>
<proteinExistence type="predicted"/>
<sequence length="146" mass="15515">MFNFLIHRQALFTMLVFLCGIWIGRIGLLESWPAASYSERGVADKPQNAVAGSVASSVGKANTDESAGNSVAELRRKTLERTDMLEAGQQSPAPSLLEAAATHVLWQAPVQNVDGDIVISLEAAGVPQTEAQSPTENILGLIVEAN</sequence>
<evidence type="ECO:0000313" key="1">
    <source>
        <dbReference type="EMBL" id="OAI05261.1"/>
    </source>
</evidence>
<protein>
    <submittedName>
        <fullName evidence="1">Uncharacterized protein</fullName>
    </submittedName>
</protein>